<evidence type="ECO:0000313" key="5">
    <source>
        <dbReference type="Proteomes" id="UP001153620"/>
    </source>
</evidence>
<dbReference type="GO" id="GO:0005737">
    <property type="term" value="C:cytoplasm"/>
    <property type="evidence" value="ECO:0007669"/>
    <property type="project" value="TreeGrafter"/>
</dbReference>
<dbReference type="PRINTS" id="PR00081">
    <property type="entry name" value="GDHRDH"/>
</dbReference>
<evidence type="ECO:0000256" key="3">
    <source>
        <dbReference type="RuleBase" id="RU000363"/>
    </source>
</evidence>
<comment type="similarity">
    <text evidence="3">Belongs to the short-chain dehydrogenases/reductases (SDR) family.</text>
</comment>
<organism evidence="4 5">
    <name type="scientific">Chironomus riparius</name>
    <dbReference type="NCBI Taxonomy" id="315576"/>
    <lineage>
        <taxon>Eukaryota</taxon>
        <taxon>Metazoa</taxon>
        <taxon>Ecdysozoa</taxon>
        <taxon>Arthropoda</taxon>
        <taxon>Hexapoda</taxon>
        <taxon>Insecta</taxon>
        <taxon>Pterygota</taxon>
        <taxon>Neoptera</taxon>
        <taxon>Endopterygota</taxon>
        <taxon>Diptera</taxon>
        <taxon>Nematocera</taxon>
        <taxon>Chironomoidea</taxon>
        <taxon>Chironomidae</taxon>
        <taxon>Chironominae</taxon>
        <taxon>Chironomus</taxon>
    </lineage>
</organism>
<dbReference type="PRINTS" id="PR00080">
    <property type="entry name" value="SDRFAMILY"/>
</dbReference>
<name>A0A9N9RR32_9DIPT</name>
<proteinExistence type="inferred from homology"/>
<dbReference type="Pfam" id="PF00106">
    <property type="entry name" value="adh_short"/>
    <property type="match status" value="1"/>
</dbReference>
<protein>
    <recommendedName>
        <fullName evidence="6">Short-chain dehydrogenase</fullName>
    </recommendedName>
</protein>
<dbReference type="Gene3D" id="3.40.50.720">
    <property type="entry name" value="NAD(P)-binding Rossmann-like Domain"/>
    <property type="match status" value="1"/>
</dbReference>
<evidence type="ECO:0008006" key="6">
    <source>
        <dbReference type="Google" id="ProtNLM"/>
    </source>
</evidence>
<dbReference type="InterPro" id="IPR051468">
    <property type="entry name" value="Fungal_SecMetab_SDRs"/>
</dbReference>
<dbReference type="Proteomes" id="UP001153620">
    <property type="component" value="Chromosome 2"/>
</dbReference>
<dbReference type="InterPro" id="IPR036291">
    <property type="entry name" value="NAD(P)-bd_dom_sf"/>
</dbReference>
<dbReference type="GO" id="GO:0004090">
    <property type="term" value="F:carbonyl reductase (NADPH) activity"/>
    <property type="evidence" value="ECO:0007669"/>
    <property type="project" value="TreeGrafter"/>
</dbReference>
<dbReference type="CDD" id="cd05325">
    <property type="entry name" value="carb_red_sniffer_like_SDR_c"/>
    <property type="match status" value="1"/>
</dbReference>
<evidence type="ECO:0000256" key="1">
    <source>
        <dbReference type="ARBA" id="ARBA00022857"/>
    </source>
</evidence>
<keyword evidence="2" id="KW-0560">Oxidoreductase</keyword>
<gene>
    <name evidence="4" type="ORF">CHIRRI_LOCUS4757</name>
</gene>
<sequence length="249" mass="27301">MKSILITGCNRGLGLGLIKSLIKHEKSPKFIFATCRNLNAANELKGLAEINDKLHILEIDLKDYDKYPELVKQVQEVVKDEGLNVLFNSAGISPRSSFMGIRGLKASELMDTYAVNCVAPLMLSKAFIPLLKMASENNQSLPLGASRALIMNMSSILGSIKLNTDGSLYHYRVTKSGVNAATKSLSIDLKNEKIMATAIHPGWVKTDMGGPKAPMEVEESCDKMVETLFNLNPTHNGAFIQYDGKSLPW</sequence>
<accession>A0A9N9RR32</accession>
<dbReference type="AlphaFoldDB" id="A0A9N9RR32"/>
<dbReference type="InterPro" id="IPR002347">
    <property type="entry name" value="SDR_fam"/>
</dbReference>
<dbReference type="PANTHER" id="PTHR43544:SF7">
    <property type="entry name" value="NADB-LER2"/>
    <property type="match status" value="1"/>
</dbReference>
<reference evidence="4" key="1">
    <citation type="submission" date="2022-01" db="EMBL/GenBank/DDBJ databases">
        <authorList>
            <person name="King R."/>
        </authorList>
    </citation>
    <scope>NUCLEOTIDE SEQUENCE</scope>
</reference>
<keyword evidence="5" id="KW-1185">Reference proteome</keyword>
<dbReference type="PANTHER" id="PTHR43544">
    <property type="entry name" value="SHORT-CHAIN DEHYDROGENASE/REDUCTASE"/>
    <property type="match status" value="1"/>
</dbReference>
<dbReference type="EMBL" id="OU895878">
    <property type="protein sequence ID" value="CAG9801837.1"/>
    <property type="molecule type" value="Genomic_DNA"/>
</dbReference>
<keyword evidence="1" id="KW-0521">NADP</keyword>
<dbReference type="OrthoDB" id="5296at2759"/>
<evidence type="ECO:0000313" key="4">
    <source>
        <dbReference type="EMBL" id="CAG9801837.1"/>
    </source>
</evidence>
<evidence type="ECO:0000256" key="2">
    <source>
        <dbReference type="ARBA" id="ARBA00023002"/>
    </source>
</evidence>
<dbReference type="SUPFAM" id="SSF51735">
    <property type="entry name" value="NAD(P)-binding Rossmann-fold domains"/>
    <property type="match status" value="1"/>
</dbReference>
<reference evidence="4" key="2">
    <citation type="submission" date="2022-10" db="EMBL/GenBank/DDBJ databases">
        <authorList>
            <consortium name="ENA_rothamsted_submissions"/>
            <consortium name="culmorum"/>
            <person name="King R."/>
        </authorList>
    </citation>
    <scope>NUCLEOTIDE SEQUENCE</scope>
</reference>